<dbReference type="AlphaFoldDB" id="D8GU55"/>
<dbReference type="eggNOG" id="COG4974">
    <property type="taxonomic scope" value="Bacteria"/>
</dbReference>
<evidence type="ECO:0000256" key="3">
    <source>
        <dbReference type="ARBA" id="ARBA00023172"/>
    </source>
</evidence>
<evidence type="ECO:0000256" key="2">
    <source>
        <dbReference type="ARBA" id="ARBA00023125"/>
    </source>
</evidence>
<dbReference type="GO" id="GO:0015074">
    <property type="term" value="P:DNA integration"/>
    <property type="evidence" value="ECO:0007669"/>
    <property type="project" value="InterPro"/>
</dbReference>
<keyword evidence="2" id="KW-0238">DNA-binding</keyword>
<name>D8GU55_CLOLD</name>
<accession>D8GU55</accession>
<keyword evidence="3" id="KW-0233">DNA recombination</keyword>
<dbReference type="EMBL" id="CP001666">
    <property type="protein sequence ID" value="ADK14718.1"/>
    <property type="molecule type" value="Genomic_DNA"/>
</dbReference>
<evidence type="ECO:0000313" key="8">
    <source>
        <dbReference type="Proteomes" id="UP000077020"/>
    </source>
</evidence>
<dbReference type="GO" id="GO:0003677">
    <property type="term" value="F:DNA binding"/>
    <property type="evidence" value="ECO:0007669"/>
    <property type="project" value="UniProtKB-KW"/>
</dbReference>
<reference evidence="6 8" key="3">
    <citation type="journal article" date="2016" name="Biotechnol. Bioeng.">
        <title>Traits of selected Clostridium strains for syngas fermentation to ethanol.</title>
        <authorList>
            <person name="Martin M.E."/>
            <person name="Richter H."/>
            <person name="Saha S."/>
            <person name="Angenent L.T."/>
        </authorList>
    </citation>
    <scope>NUCLEOTIDE SEQUENCE [LARGE SCALE GENOMIC DNA]</scope>
    <source>
        <strain evidence="6 8">PETC</strain>
    </source>
</reference>
<dbReference type="OrthoDB" id="107900at2"/>
<dbReference type="Gene3D" id="1.10.443.10">
    <property type="entry name" value="Intergrase catalytic core"/>
    <property type="match status" value="1"/>
</dbReference>
<dbReference type="CDD" id="cd00397">
    <property type="entry name" value="DNA_BRE_C"/>
    <property type="match status" value="1"/>
</dbReference>
<dbReference type="KEGG" id="clj:CLJU_c16540"/>
<evidence type="ECO:0000259" key="4">
    <source>
        <dbReference type="PROSITE" id="PS51898"/>
    </source>
</evidence>
<feature type="domain" description="Tyr recombinase" evidence="4">
    <location>
        <begin position="117"/>
        <end position="298"/>
    </location>
</feature>
<dbReference type="Pfam" id="PF00589">
    <property type="entry name" value="Phage_integrase"/>
    <property type="match status" value="1"/>
</dbReference>
<reference evidence="5" key="1">
    <citation type="submission" date="2009-07" db="EMBL/GenBank/DDBJ databases">
        <authorList>
            <person name="Koepke M."/>
            <person name="Hujer S."/>
            <person name="Held C."/>
            <person name="Wiezer A."/>
            <person name="Liesegang H."/>
            <person name="Ehrenreich A."/>
            <person name="Gottschalk G."/>
            <person name="Duerre P."/>
        </authorList>
    </citation>
    <scope>NUCLEOTIDE SEQUENCE</scope>
    <source>
        <strain evidence="5">DSM 13528</strain>
    </source>
</reference>
<comment type="similarity">
    <text evidence="1">Belongs to the 'phage' integrase family.</text>
</comment>
<keyword evidence="8" id="KW-1185">Reference proteome</keyword>
<dbReference type="RefSeq" id="WP_013238315.1">
    <property type="nucleotide sequence ID" value="NC_014328.1"/>
</dbReference>
<dbReference type="Proteomes" id="UP000001656">
    <property type="component" value="Chromosome"/>
</dbReference>
<dbReference type="EMBL" id="LITS01000029">
    <property type="protein sequence ID" value="OAA84074.1"/>
    <property type="molecule type" value="Genomic_DNA"/>
</dbReference>
<dbReference type="InterPro" id="IPR002104">
    <property type="entry name" value="Integrase_catalytic"/>
</dbReference>
<protein>
    <submittedName>
        <fullName evidence="5">Predicted tyrosine recombinase</fullName>
    </submittedName>
    <submittedName>
        <fullName evidence="6">Tyrosine recombinase XerD</fullName>
    </submittedName>
</protein>
<dbReference type="PATRIC" id="fig|748727.19.peg.2321"/>
<proteinExistence type="inferred from homology"/>
<sequence>MGVKKLINVVKKQDRSIREIYEKYLKHCISIGQAHGTIESKKQFFRYSLPKIVNVDDSITTFTKHKLEEHIISMRKAGYAGNYYQTFVIKSKAFLTYCFNHHYLKKFEVKIPTITQKKKDIYTEEELIKLLKKPNLKTCLVGEYKSWVTINFLLATGARSETLLNVLVKDVNFQEKSILFRHMKAHKQITVPLSPTLEYVLREYVELLDLEPDNLLFPKLDKKKMKYDTLHETINGFCKRRNVAMKGINTFRNTFATLFIKNGNNNIYLLQKLLGHADIRMTERYINLLPLEMKEDINKYNPLDVLSHKRLTLNKGGNR</sequence>
<dbReference type="SUPFAM" id="SSF56349">
    <property type="entry name" value="DNA breaking-rejoining enzymes"/>
    <property type="match status" value="1"/>
</dbReference>
<dbReference type="PANTHER" id="PTHR30349:SF41">
    <property type="entry name" value="INTEGRASE_RECOMBINASE PROTEIN MJ0367-RELATED"/>
    <property type="match status" value="1"/>
</dbReference>
<evidence type="ECO:0000313" key="7">
    <source>
        <dbReference type="Proteomes" id="UP000001656"/>
    </source>
</evidence>
<organism evidence="5 7">
    <name type="scientific">Clostridium ljungdahlii (strain ATCC 55383 / DSM 13528 / PETC)</name>
    <dbReference type="NCBI Taxonomy" id="748727"/>
    <lineage>
        <taxon>Bacteria</taxon>
        <taxon>Bacillati</taxon>
        <taxon>Bacillota</taxon>
        <taxon>Clostridia</taxon>
        <taxon>Eubacteriales</taxon>
        <taxon>Clostridiaceae</taxon>
        <taxon>Clostridium</taxon>
    </lineage>
</organism>
<evidence type="ECO:0000313" key="6">
    <source>
        <dbReference type="EMBL" id="OAA84074.1"/>
    </source>
</evidence>
<evidence type="ECO:0000313" key="5">
    <source>
        <dbReference type="EMBL" id="ADK14718.1"/>
    </source>
</evidence>
<dbReference type="STRING" id="748727.CLJU_c16540"/>
<dbReference type="InterPro" id="IPR013762">
    <property type="entry name" value="Integrase-like_cat_sf"/>
</dbReference>
<gene>
    <name evidence="6" type="primary">xerD_1</name>
    <name evidence="5" type="ordered locus">CLJU_c16540</name>
    <name evidence="6" type="ORF">WX45_01918</name>
</gene>
<dbReference type="InterPro" id="IPR050090">
    <property type="entry name" value="Tyrosine_recombinase_XerCD"/>
</dbReference>
<dbReference type="GO" id="GO:0006310">
    <property type="term" value="P:DNA recombination"/>
    <property type="evidence" value="ECO:0007669"/>
    <property type="project" value="UniProtKB-KW"/>
</dbReference>
<dbReference type="PROSITE" id="PS51898">
    <property type="entry name" value="TYR_RECOMBINASE"/>
    <property type="match status" value="1"/>
</dbReference>
<evidence type="ECO:0000256" key="1">
    <source>
        <dbReference type="ARBA" id="ARBA00008857"/>
    </source>
</evidence>
<dbReference type="Proteomes" id="UP000077020">
    <property type="component" value="Unassembled WGS sequence"/>
</dbReference>
<dbReference type="HOGENOM" id="CLU_027562_9_2_9"/>
<dbReference type="InterPro" id="IPR011010">
    <property type="entry name" value="DNA_brk_join_enz"/>
</dbReference>
<reference evidence="5 7" key="2">
    <citation type="journal article" date="2010" name="Proc. Natl. Acad. Sci. U.S.A.">
        <title>Clostridium ljungdahlii represents a microbial production platform based on syngas.</title>
        <authorList>
            <person name="Kopke M."/>
            <person name="Held C."/>
            <person name="Hujer S."/>
            <person name="Liesegang H."/>
            <person name="Wiezer A."/>
            <person name="Wollherr A."/>
            <person name="Ehrenreich A."/>
            <person name="Liebl W."/>
            <person name="Gottschalk G."/>
            <person name="Durre P."/>
        </authorList>
    </citation>
    <scope>NUCLEOTIDE SEQUENCE [LARGE SCALE GENOMIC DNA]</scope>
    <source>
        <strain evidence="7">ATCC 55383 / DSM 13528 / PETC</strain>
        <strain evidence="5">DSM 13528</strain>
    </source>
</reference>
<dbReference type="PANTHER" id="PTHR30349">
    <property type="entry name" value="PHAGE INTEGRASE-RELATED"/>
    <property type="match status" value="1"/>
</dbReference>